<dbReference type="AlphaFoldDB" id="A0A9P3PKJ7"/>
<evidence type="ECO:0000313" key="3">
    <source>
        <dbReference type="Proteomes" id="UP001063166"/>
    </source>
</evidence>
<keyword evidence="3" id="KW-1185">Reference proteome</keyword>
<dbReference type="Proteomes" id="UP001063166">
    <property type="component" value="Unassembled WGS sequence"/>
</dbReference>
<name>A0A9P3PKJ7_LYOSH</name>
<protein>
    <submittedName>
        <fullName evidence="2">Uncharacterized protein</fullName>
    </submittedName>
</protein>
<sequence>MVVMVAGVAAVGTAETEVMVGIAMSTMIPAQTMMAEMAATVEILVGVEMVGTVVMAEMAEMAETVETVAMAGTVEILVGVQMVGTVVMGEMAETAETAAMVATTTTISTHCQQALAEREEMAVMQVTTGTEATVVLARTAMNDIIIIHGQTATAIVVEIMRMNATKLTATIVSTRGQNTLQEMAGMAGMVAKGAMAVEVVMAAIAAAEEMVTNDTTAIHVRVIIEVIAMAKGTLMDTITIATHCQNTAAAMAAGMEVMEVTVVIKTKRTMQAGAVAEMVVVAATVATVATVLEDPMENITTRMTMWGVVDVGETEEMEGTGAMGETAVMEGTVASVVGIIALWTGMGVRVALVGAEVVVMIGAALVAKVAKVQRVRIVDHLNLAIMAGLVAQGVSVERGTTGAMNQESRAFQVIPAVLRKVEE</sequence>
<reference evidence="2" key="1">
    <citation type="submission" date="2022-07" db="EMBL/GenBank/DDBJ databases">
        <title>The genome of Lyophyllum shimeji provides insight into the initial evolution of ectomycorrhizal fungal genome.</title>
        <authorList>
            <person name="Kobayashi Y."/>
            <person name="Shibata T."/>
            <person name="Hirakawa H."/>
            <person name="Shigenobu S."/>
            <person name="Nishiyama T."/>
            <person name="Yamada A."/>
            <person name="Hasebe M."/>
            <person name="Kawaguchi M."/>
        </authorList>
    </citation>
    <scope>NUCLEOTIDE SEQUENCE</scope>
    <source>
        <strain evidence="2">AT787</strain>
    </source>
</reference>
<keyword evidence="1" id="KW-0812">Transmembrane</keyword>
<keyword evidence="1" id="KW-0472">Membrane</keyword>
<comment type="caution">
    <text evidence="2">The sequence shown here is derived from an EMBL/GenBank/DDBJ whole genome shotgun (WGS) entry which is preliminary data.</text>
</comment>
<keyword evidence="1" id="KW-1133">Transmembrane helix</keyword>
<evidence type="ECO:0000256" key="1">
    <source>
        <dbReference type="SAM" id="Phobius"/>
    </source>
</evidence>
<evidence type="ECO:0000313" key="2">
    <source>
        <dbReference type="EMBL" id="GLB37610.1"/>
    </source>
</evidence>
<organism evidence="2 3">
    <name type="scientific">Lyophyllum shimeji</name>
    <name type="common">Hon-shimeji</name>
    <name type="synonym">Tricholoma shimeji</name>
    <dbReference type="NCBI Taxonomy" id="47721"/>
    <lineage>
        <taxon>Eukaryota</taxon>
        <taxon>Fungi</taxon>
        <taxon>Dikarya</taxon>
        <taxon>Basidiomycota</taxon>
        <taxon>Agaricomycotina</taxon>
        <taxon>Agaricomycetes</taxon>
        <taxon>Agaricomycetidae</taxon>
        <taxon>Agaricales</taxon>
        <taxon>Tricholomatineae</taxon>
        <taxon>Lyophyllaceae</taxon>
        <taxon>Lyophyllum</taxon>
    </lineage>
</organism>
<accession>A0A9P3PKJ7</accession>
<gene>
    <name evidence="2" type="ORF">LshimejAT787_0406610</name>
</gene>
<proteinExistence type="predicted"/>
<feature type="transmembrane region" description="Helical" evidence="1">
    <location>
        <begin position="333"/>
        <end position="366"/>
    </location>
</feature>
<dbReference type="EMBL" id="BRPK01000004">
    <property type="protein sequence ID" value="GLB37610.1"/>
    <property type="molecule type" value="Genomic_DNA"/>
</dbReference>